<proteinExistence type="predicted"/>
<dbReference type="InterPro" id="IPR039421">
    <property type="entry name" value="Type_1_exporter"/>
</dbReference>
<dbReference type="PROSITE" id="PS50893">
    <property type="entry name" value="ABC_TRANSPORTER_2"/>
    <property type="match status" value="1"/>
</dbReference>
<evidence type="ECO:0000313" key="10">
    <source>
        <dbReference type="EMBL" id="MFD1464087.1"/>
    </source>
</evidence>
<sequence length="623" mass="68719">MTFKQGFYEFKQLMSLMKPHQKWYFTGLIGNSLTNASISILLSFVVHLLLNFTVEGEVQKLYQAIYLVSGTFLALSLISPLCSYMYKRCVKLAIAGVRLKLFGHIVKLSYEKTEKRHSGDLVSRMTNDVQTLEQAFTEHIRSIILQISLFLGSLIIMMVLDWRFGVMAVLLGLASAWVNSHFAKKMRQTSEELQGRMSRFTERLSDLLSGLQMVKLFGLRKKVGGLCNDASEDINRISLRQGRHMGLQDMCNFLIEFITLGGVLVAGLILVLQKQMELGVLGQIVQLQSGISTVFLQLGTAVSLLQNSLAGLARIREILDEPKEQVHFPAAELKEPQAGLIGPEAAVASDRGPQRVHSDVETLSPGRDHTMEHVPAALELLDITFGYQPGRPTLRRLSLIVPEGQVTALVGPSGGGKSTVMKLLLGFYPPDEGVLRVHGRPAGEYRLDEVRNLMAYVPQEATLFHGTVADNIRFGSPDATDEEVEAAAIAAYASGFIAELPEGYGTIVGERGANLSGGQRQRIAIARALLKNAPILLLDEATSALDAESEFEVQQGLNELMKNRTTFVIAHRLSTIEQADTICVLAEGELKEQGTHDQLLAKGGQYAELYELQYRKHPEEQTA</sequence>
<keyword evidence="2 7" id="KW-0812">Transmembrane</keyword>
<feature type="transmembrane region" description="Helical" evidence="7">
    <location>
        <begin position="253"/>
        <end position="272"/>
    </location>
</feature>
<gene>
    <name evidence="10" type="ORF">ACFQ5D_22665</name>
</gene>
<evidence type="ECO:0000259" key="8">
    <source>
        <dbReference type="PROSITE" id="PS50893"/>
    </source>
</evidence>
<feature type="transmembrane region" description="Helical" evidence="7">
    <location>
        <begin position="143"/>
        <end position="160"/>
    </location>
</feature>
<dbReference type="PANTHER" id="PTHR24221">
    <property type="entry name" value="ATP-BINDING CASSETTE SUB-FAMILY B"/>
    <property type="match status" value="1"/>
</dbReference>
<feature type="transmembrane region" description="Helical" evidence="7">
    <location>
        <begin position="61"/>
        <end position="82"/>
    </location>
</feature>
<dbReference type="PANTHER" id="PTHR24221:SF654">
    <property type="entry name" value="ATP-BINDING CASSETTE SUB-FAMILY B MEMBER 6"/>
    <property type="match status" value="1"/>
</dbReference>
<feature type="transmembrane region" description="Helical" evidence="7">
    <location>
        <begin position="23"/>
        <end position="49"/>
    </location>
</feature>
<protein>
    <submittedName>
        <fullName evidence="10">ABC transporter ATP-binding protein</fullName>
    </submittedName>
</protein>
<dbReference type="Proteomes" id="UP001597340">
    <property type="component" value="Unassembled WGS sequence"/>
</dbReference>
<dbReference type="InterPro" id="IPR027417">
    <property type="entry name" value="P-loop_NTPase"/>
</dbReference>
<organism evidence="10 11">
    <name type="scientific">Paenibacillus farraposensis</name>
    <dbReference type="NCBI Taxonomy" id="2807095"/>
    <lineage>
        <taxon>Bacteria</taxon>
        <taxon>Bacillati</taxon>
        <taxon>Bacillota</taxon>
        <taxon>Bacilli</taxon>
        <taxon>Bacillales</taxon>
        <taxon>Paenibacillaceae</taxon>
        <taxon>Paenibacillus</taxon>
    </lineage>
</organism>
<feature type="domain" description="ABC transmembrane type-1" evidence="9">
    <location>
        <begin position="28"/>
        <end position="307"/>
    </location>
</feature>
<keyword evidence="11" id="KW-1185">Reference proteome</keyword>
<evidence type="ECO:0000256" key="4">
    <source>
        <dbReference type="ARBA" id="ARBA00022840"/>
    </source>
</evidence>
<keyword evidence="3" id="KW-0547">Nucleotide-binding</keyword>
<reference evidence="11" key="1">
    <citation type="journal article" date="2019" name="Int. J. Syst. Evol. Microbiol.">
        <title>The Global Catalogue of Microorganisms (GCM) 10K type strain sequencing project: providing services to taxonomists for standard genome sequencing and annotation.</title>
        <authorList>
            <consortium name="The Broad Institute Genomics Platform"/>
            <consortium name="The Broad Institute Genome Sequencing Center for Infectious Disease"/>
            <person name="Wu L."/>
            <person name="Ma J."/>
        </authorList>
    </citation>
    <scope>NUCLEOTIDE SEQUENCE [LARGE SCALE GENOMIC DNA]</scope>
    <source>
        <strain evidence="11">CCM 9147</strain>
    </source>
</reference>
<dbReference type="Gene3D" id="1.20.1560.10">
    <property type="entry name" value="ABC transporter type 1, transmembrane domain"/>
    <property type="match status" value="1"/>
</dbReference>
<dbReference type="Pfam" id="PF00664">
    <property type="entry name" value="ABC_membrane"/>
    <property type="match status" value="1"/>
</dbReference>
<dbReference type="RefSeq" id="WP_229524098.1">
    <property type="nucleotide sequence ID" value="NZ_JAFFQR010000056.1"/>
</dbReference>
<feature type="transmembrane region" description="Helical" evidence="7">
    <location>
        <begin position="166"/>
        <end position="183"/>
    </location>
</feature>
<dbReference type="PROSITE" id="PS00211">
    <property type="entry name" value="ABC_TRANSPORTER_1"/>
    <property type="match status" value="1"/>
</dbReference>
<dbReference type="InterPro" id="IPR036640">
    <property type="entry name" value="ABC1_TM_sf"/>
</dbReference>
<keyword evidence="5 7" id="KW-1133">Transmembrane helix</keyword>
<evidence type="ECO:0000256" key="2">
    <source>
        <dbReference type="ARBA" id="ARBA00022692"/>
    </source>
</evidence>
<dbReference type="CDD" id="cd07346">
    <property type="entry name" value="ABC_6TM_exporters"/>
    <property type="match status" value="1"/>
</dbReference>
<dbReference type="EMBL" id="JBHTNZ010000065">
    <property type="protein sequence ID" value="MFD1464087.1"/>
    <property type="molecule type" value="Genomic_DNA"/>
</dbReference>
<dbReference type="GO" id="GO:0005524">
    <property type="term" value="F:ATP binding"/>
    <property type="evidence" value="ECO:0007669"/>
    <property type="project" value="UniProtKB-KW"/>
</dbReference>
<evidence type="ECO:0000256" key="7">
    <source>
        <dbReference type="SAM" id="Phobius"/>
    </source>
</evidence>
<dbReference type="SUPFAM" id="SSF52540">
    <property type="entry name" value="P-loop containing nucleoside triphosphate hydrolases"/>
    <property type="match status" value="1"/>
</dbReference>
<evidence type="ECO:0000313" key="11">
    <source>
        <dbReference type="Proteomes" id="UP001597340"/>
    </source>
</evidence>
<dbReference type="Pfam" id="PF00005">
    <property type="entry name" value="ABC_tran"/>
    <property type="match status" value="1"/>
</dbReference>
<dbReference type="SMART" id="SM00382">
    <property type="entry name" value="AAA"/>
    <property type="match status" value="1"/>
</dbReference>
<name>A0ABW4DHC4_9BACL</name>
<dbReference type="Gene3D" id="3.40.50.300">
    <property type="entry name" value="P-loop containing nucleotide triphosphate hydrolases"/>
    <property type="match status" value="1"/>
</dbReference>
<accession>A0ABW4DHC4</accession>
<evidence type="ECO:0000256" key="5">
    <source>
        <dbReference type="ARBA" id="ARBA00022989"/>
    </source>
</evidence>
<dbReference type="InterPro" id="IPR003439">
    <property type="entry name" value="ABC_transporter-like_ATP-bd"/>
</dbReference>
<comment type="subcellular location">
    <subcellularLocation>
        <location evidence="1">Cell membrane</location>
        <topology evidence="1">Multi-pass membrane protein</topology>
    </subcellularLocation>
</comment>
<dbReference type="InterPro" id="IPR011527">
    <property type="entry name" value="ABC1_TM_dom"/>
</dbReference>
<feature type="domain" description="ABC transporter" evidence="8">
    <location>
        <begin position="378"/>
        <end position="612"/>
    </location>
</feature>
<dbReference type="InterPro" id="IPR003593">
    <property type="entry name" value="AAA+_ATPase"/>
</dbReference>
<evidence type="ECO:0000256" key="1">
    <source>
        <dbReference type="ARBA" id="ARBA00004651"/>
    </source>
</evidence>
<dbReference type="InterPro" id="IPR017871">
    <property type="entry name" value="ABC_transporter-like_CS"/>
</dbReference>
<dbReference type="SUPFAM" id="SSF90123">
    <property type="entry name" value="ABC transporter transmembrane region"/>
    <property type="match status" value="1"/>
</dbReference>
<dbReference type="PROSITE" id="PS50929">
    <property type="entry name" value="ABC_TM1F"/>
    <property type="match status" value="1"/>
</dbReference>
<comment type="caution">
    <text evidence="10">The sequence shown here is derived from an EMBL/GenBank/DDBJ whole genome shotgun (WGS) entry which is preliminary data.</text>
</comment>
<evidence type="ECO:0000259" key="9">
    <source>
        <dbReference type="PROSITE" id="PS50929"/>
    </source>
</evidence>
<keyword evidence="4 10" id="KW-0067">ATP-binding</keyword>
<evidence type="ECO:0000256" key="6">
    <source>
        <dbReference type="ARBA" id="ARBA00023136"/>
    </source>
</evidence>
<keyword evidence="6 7" id="KW-0472">Membrane</keyword>
<evidence type="ECO:0000256" key="3">
    <source>
        <dbReference type="ARBA" id="ARBA00022741"/>
    </source>
</evidence>